<comment type="caution">
    <text evidence="2">Lacks conserved residue(s) required for the propagation of feature annotation.</text>
</comment>
<dbReference type="Proteomes" id="UP000799302">
    <property type="component" value="Unassembled WGS sequence"/>
</dbReference>
<dbReference type="SUPFAM" id="SSF57016">
    <property type="entry name" value="Plant lectins/antimicrobial peptides"/>
    <property type="match status" value="2"/>
</dbReference>
<dbReference type="InterPro" id="IPR056826">
    <property type="entry name" value="Agd3_CE"/>
</dbReference>
<dbReference type="GO" id="GO:0008061">
    <property type="term" value="F:chitin binding"/>
    <property type="evidence" value="ECO:0007669"/>
    <property type="project" value="UniProtKB-UniRule"/>
</dbReference>
<dbReference type="Pfam" id="PF25116">
    <property type="entry name" value="CBM87_Agd3"/>
    <property type="match status" value="1"/>
</dbReference>
<dbReference type="InterPro" id="IPR056825">
    <property type="entry name" value="Agd3_C"/>
</dbReference>
<feature type="disulfide bond" evidence="2">
    <location>
        <begin position="38"/>
        <end position="52"/>
    </location>
</feature>
<dbReference type="CDD" id="cd11618">
    <property type="entry name" value="ChtBD1_1"/>
    <property type="match status" value="1"/>
</dbReference>
<feature type="region of interest" description="Disordered" evidence="3">
    <location>
        <begin position="135"/>
        <end position="244"/>
    </location>
</feature>
<dbReference type="InterPro" id="IPR056827">
    <property type="entry name" value="CBM87_Agd3"/>
</dbReference>
<accession>A0A6A6U648</accession>
<evidence type="ECO:0000256" key="1">
    <source>
        <dbReference type="ARBA" id="ARBA00022669"/>
    </source>
</evidence>
<organism evidence="6 7">
    <name type="scientific">Microthyrium microscopicum</name>
    <dbReference type="NCBI Taxonomy" id="703497"/>
    <lineage>
        <taxon>Eukaryota</taxon>
        <taxon>Fungi</taxon>
        <taxon>Dikarya</taxon>
        <taxon>Ascomycota</taxon>
        <taxon>Pezizomycotina</taxon>
        <taxon>Dothideomycetes</taxon>
        <taxon>Dothideomycetes incertae sedis</taxon>
        <taxon>Microthyriales</taxon>
        <taxon>Microthyriaceae</taxon>
        <taxon>Microthyrium</taxon>
    </lineage>
</organism>
<evidence type="ECO:0000259" key="5">
    <source>
        <dbReference type="PROSITE" id="PS50941"/>
    </source>
</evidence>
<feature type="disulfide bond" evidence="2">
    <location>
        <begin position="98"/>
        <end position="112"/>
    </location>
</feature>
<feature type="domain" description="Chitin-binding type-1" evidence="5">
    <location>
        <begin position="80"/>
        <end position="127"/>
    </location>
</feature>
<keyword evidence="1 2" id="KW-0147">Chitin-binding</keyword>
<evidence type="ECO:0000313" key="7">
    <source>
        <dbReference type="Proteomes" id="UP000799302"/>
    </source>
</evidence>
<feature type="signal peptide" evidence="4">
    <location>
        <begin position="1"/>
        <end position="16"/>
    </location>
</feature>
<keyword evidence="7" id="KW-1185">Reference proteome</keyword>
<reference evidence="6" key="1">
    <citation type="journal article" date="2020" name="Stud. Mycol.">
        <title>101 Dothideomycetes genomes: a test case for predicting lifestyles and emergence of pathogens.</title>
        <authorList>
            <person name="Haridas S."/>
            <person name="Albert R."/>
            <person name="Binder M."/>
            <person name="Bloem J."/>
            <person name="Labutti K."/>
            <person name="Salamov A."/>
            <person name="Andreopoulos B."/>
            <person name="Baker S."/>
            <person name="Barry K."/>
            <person name="Bills G."/>
            <person name="Bluhm B."/>
            <person name="Cannon C."/>
            <person name="Castanera R."/>
            <person name="Culley D."/>
            <person name="Daum C."/>
            <person name="Ezra D."/>
            <person name="Gonzalez J."/>
            <person name="Henrissat B."/>
            <person name="Kuo A."/>
            <person name="Liang C."/>
            <person name="Lipzen A."/>
            <person name="Lutzoni F."/>
            <person name="Magnuson J."/>
            <person name="Mondo S."/>
            <person name="Nolan M."/>
            <person name="Ohm R."/>
            <person name="Pangilinan J."/>
            <person name="Park H.-J."/>
            <person name="Ramirez L."/>
            <person name="Alfaro M."/>
            <person name="Sun H."/>
            <person name="Tritt A."/>
            <person name="Yoshinaga Y."/>
            <person name="Zwiers L.-H."/>
            <person name="Turgeon B."/>
            <person name="Goodwin S."/>
            <person name="Spatafora J."/>
            <person name="Crous P."/>
            <person name="Grigoriev I."/>
        </authorList>
    </citation>
    <scope>NUCLEOTIDE SEQUENCE</scope>
    <source>
        <strain evidence="6">CBS 115976</strain>
    </source>
</reference>
<feature type="disulfide bond" evidence="2">
    <location>
        <begin position="24"/>
        <end position="39"/>
    </location>
</feature>
<dbReference type="InterPro" id="IPR001002">
    <property type="entry name" value="Chitin-bd_1"/>
</dbReference>
<feature type="domain" description="Chitin-binding type-1" evidence="5">
    <location>
        <begin position="21"/>
        <end position="65"/>
    </location>
</feature>
<dbReference type="OrthoDB" id="2113314at2759"/>
<dbReference type="AlphaFoldDB" id="A0A6A6U648"/>
<feature type="region of interest" description="Disordered" evidence="3">
    <location>
        <begin position="271"/>
        <end position="294"/>
    </location>
</feature>
<evidence type="ECO:0000313" key="6">
    <source>
        <dbReference type="EMBL" id="KAF2666763.1"/>
    </source>
</evidence>
<proteinExistence type="predicted"/>
<evidence type="ECO:0000256" key="2">
    <source>
        <dbReference type="PROSITE-ProRule" id="PRU00261"/>
    </source>
</evidence>
<dbReference type="Pfam" id="PF25115">
    <property type="entry name" value="Agd3_CE"/>
    <property type="match status" value="1"/>
</dbReference>
<dbReference type="EMBL" id="MU004238">
    <property type="protein sequence ID" value="KAF2666763.1"/>
    <property type="molecule type" value="Genomic_DNA"/>
</dbReference>
<dbReference type="Gene3D" id="3.30.60.10">
    <property type="entry name" value="Endochitinase-like"/>
    <property type="match status" value="2"/>
</dbReference>
<dbReference type="SMART" id="SM00270">
    <property type="entry name" value="ChtBD1"/>
    <property type="match status" value="2"/>
</dbReference>
<evidence type="ECO:0000256" key="4">
    <source>
        <dbReference type="SAM" id="SignalP"/>
    </source>
</evidence>
<dbReference type="Pfam" id="PF00187">
    <property type="entry name" value="Chitin_bind_1"/>
    <property type="match status" value="1"/>
</dbReference>
<feature type="chain" id="PRO_5025419271" description="Chitin-binding type-1 domain-containing protein" evidence="4">
    <location>
        <begin position="17"/>
        <end position="1153"/>
    </location>
</feature>
<dbReference type="InterPro" id="IPR036861">
    <property type="entry name" value="Endochitinase-like_sf"/>
</dbReference>
<protein>
    <recommendedName>
        <fullName evidence="5">Chitin-binding type-1 domain-containing protein</fullName>
    </recommendedName>
</protein>
<dbReference type="InterPro" id="IPR011330">
    <property type="entry name" value="Glyco_hydro/deAcase_b/a-brl"/>
</dbReference>
<dbReference type="PROSITE" id="PS00026">
    <property type="entry name" value="CHIT_BIND_I_1"/>
    <property type="match status" value="1"/>
</dbReference>
<dbReference type="InterPro" id="IPR050788">
    <property type="entry name" value="Yeast_SRP1/TIP1_CWP"/>
</dbReference>
<name>A0A6A6U648_9PEZI</name>
<evidence type="ECO:0000256" key="3">
    <source>
        <dbReference type="SAM" id="MobiDB-lite"/>
    </source>
</evidence>
<dbReference type="PANTHER" id="PTHR31002:SF34">
    <property type="entry name" value="CELL WALL PROTEIN CWP1-RELATED"/>
    <property type="match status" value="1"/>
</dbReference>
<keyword evidence="4" id="KW-0732">Signal</keyword>
<sequence>MKYIQLSALFAGAALAVVSPDMSCGGTNKYTCPSTAPCCSEWGWCGSTADFCGVGCVVAYGTCTDPTPHPAPSGTTVSTNEKCGVISGVTYVCPYSMCCSSFGNCGTGADYCGTGCQTGFSQGFCTAQAQSSSSVKPASSSSVKPASSSSVKPSSSSVKPSSSSVKPSSSSIKPSSSSSVKPSSSSSSAKVSSSSSVKPSSSSSSVKALSTSSVKSSSSVVASSSTSSAKASSSSVGTSTKSVSSSSSFAASLSSSLSSSASAAASSSSVIASSTDSSSSIVSSTDSSSSVVSSTDLSSSVIASSTDSLSSVVASSTDSSSSVIASSTDLSSSVVASSTDSSSSVVASSTDSSSSVAASSTDSSSSVVISSTDSSSSVSASFTDSSSSVVASSTDSSSSVPASSTLSSSVTASSSDSLSVASTTSSSTATSTDSSSSVVSSTTSSLSSSVSSSLSSSASSSKSSSASSSATSSKSSSVSSSASSSSSSATASATAGAKTVGQTILIFADTADNTFHGYSGLKGYGIPYETYVVGSGFALPALNTTATSGKYAGIVLVNVPALTAAQLTTLYNYQIQFGVRMTRLNEEPATQFGTAYAKSGTGCCGATTEQQIYFTNTAAFSTAGLKIGTTAGASTLGLYHYPATITNATLATAIASFATATGFTSVTVAGVINNFGNRQQMVFFIEWASDWSATSNYLQHAWIHWMTRGMYVGFRRVLFNTQVDDMHLSTTIYQKTTVVRLVPDDLNAIVTWQKGLQGRLSPGSNYTLEIAHNGNGDIDAATIKYPNGQCSPNTAIYYDDFAVAPIEFQKPLGTGKSYWPSTPATFGWSLACLLADPVANWFNNPTNRDQFMHLSHTFTHENLNNATYSDVNKEITFNIAWLNQIGIAQAQHFSANGLVPPAITGLHNGDSIKALMDNGIRFVVGDNTRPLLQNPTNDYWPLISTVAANGYAGLVIMPRWSTTIFYDCNTQACTTSEWIATSGGSGNFAALLVDAKNEHTRHVFQLHQDPMMFHQANLQNAGQPAYTVGTQSVNSIMQIWVETVLQEVTRLTNWPIITIKHDDTAQYFLNRMARDQCNYNLAYQYSTDNKNIIGATLTSTGNTCSAPIPVTFPVAATASVPTTSEQIGGDPLTLWVQMTGQPVTFTLSTPVAI</sequence>
<dbReference type="SUPFAM" id="SSF88713">
    <property type="entry name" value="Glycoside hydrolase/deacetylase"/>
    <property type="match status" value="1"/>
</dbReference>
<dbReference type="InterPro" id="IPR018371">
    <property type="entry name" value="Chitin-binding_1_CS"/>
</dbReference>
<feature type="region of interest" description="Disordered" evidence="3">
    <location>
        <begin position="316"/>
        <end position="410"/>
    </location>
</feature>
<feature type="disulfide bond" evidence="2">
    <location>
        <begin position="93"/>
        <end position="105"/>
    </location>
</feature>
<dbReference type="GO" id="GO:0005975">
    <property type="term" value="P:carbohydrate metabolic process"/>
    <property type="evidence" value="ECO:0007669"/>
    <property type="project" value="InterPro"/>
</dbReference>
<keyword evidence="2" id="KW-1015">Disulfide bond</keyword>
<dbReference type="PROSITE" id="PS50941">
    <property type="entry name" value="CHIT_BIND_I_2"/>
    <property type="match status" value="2"/>
</dbReference>
<dbReference type="CDD" id="cd00035">
    <property type="entry name" value="ChtBD1"/>
    <property type="match status" value="1"/>
</dbReference>
<dbReference type="Pfam" id="PF25117">
    <property type="entry name" value="Agd3_C"/>
    <property type="match status" value="1"/>
</dbReference>
<dbReference type="PANTHER" id="PTHR31002">
    <property type="entry name" value="SERIPAUPERIN"/>
    <property type="match status" value="1"/>
</dbReference>
<gene>
    <name evidence="6" type="ORF">BT63DRAFT_317780</name>
</gene>
<feature type="region of interest" description="Disordered" evidence="3">
    <location>
        <begin position="449"/>
        <end position="488"/>
    </location>
</feature>